<dbReference type="InterPro" id="IPR000700">
    <property type="entry name" value="PAS-assoc_C"/>
</dbReference>
<comment type="caution">
    <text evidence="9">The sequence shown here is derived from an EMBL/GenBank/DDBJ whole genome shotgun (WGS) entry which is preliminary data.</text>
</comment>
<reference evidence="9 10" key="1">
    <citation type="submission" date="2019-05" db="EMBL/GenBank/DDBJ databases">
        <authorList>
            <person name="Qu J.-H."/>
        </authorList>
    </citation>
    <scope>NUCLEOTIDE SEQUENCE [LARGE SCALE GENOMIC DNA]</scope>
    <source>
        <strain evidence="9 10">NS28</strain>
    </source>
</reference>
<dbReference type="Gene3D" id="3.30.565.10">
    <property type="entry name" value="Histidine kinase-like ATPase, C-terminal domain"/>
    <property type="match status" value="1"/>
</dbReference>
<dbReference type="PROSITE" id="PS50113">
    <property type="entry name" value="PAC"/>
    <property type="match status" value="2"/>
</dbReference>
<accession>A0A5M8QW36</accession>
<dbReference type="SMART" id="SM00091">
    <property type="entry name" value="PAS"/>
    <property type="match status" value="3"/>
</dbReference>
<dbReference type="InterPro" id="IPR001610">
    <property type="entry name" value="PAC"/>
</dbReference>
<dbReference type="Pfam" id="PF00989">
    <property type="entry name" value="PAS"/>
    <property type="match status" value="1"/>
</dbReference>
<evidence type="ECO:0000259" key="6">
    <source>
        <dbReference type="PROSITE" id="PS50109"/>
    </source>
</evidence>
<dbReference type="Pfam" id="PF13426">
    <property type="entry name" value="PAS_9"/>
    <property type="match status" value="2"/>
</dbReference>
<dbReference type="EC" id="2.7.13.3" evidence="2"/>
<dbReference type="PROSITE" id="PS50109">
    <property type="entry name" value="HIS_KIN"/>
    <property type="match status" value="1"/>
</dbReference>
<dbReference type="InterPro" id="IPR036097">
    <property type="entry name" value="HisK_dim/P_sf"/>
</dbReference>
<feature type="domain" description="PAC" evidence="8">
    <location>
        <begin position="330"/>
        <end position="382"/>
    </location>
</feature>
<sequence>MFTKWNLLLDSIADGILMLDKDGYITYCNPMVTHITGYEQHQLLNQSFSKLNDEEADSIKTEYVLNMAFKTGRFVSEGWKSQKEHGRFWGQAILAPMFDDAREFQGYSCVLRDNNEKKKEEISLRQSEERYRLMVEGVKDYSIFMLDTEGHIVTWNDGGRYIQGYSAGEITGKHFSVFYTSDDLASKKPEMELRIARESGMYQEEGWRVKKNGSVFWASIVLTALYNEHNALIGFSKVTRDLSERQRNAESLRESEERYRSIVEQVSDYGIFMMDEKGRIVSWNEGAKRIKGYDAQEIIGKYFSIFYQEEDILNGKPAYELTVARAVGKYEEEGWRLRKDGERFWANIVITAIYNTDKNLIGFSKVTRDLTERKKTEQALKESYQSSRQLARELTATNAELSAANQELEQFTSIVSHDLQEPVRTLKSFLQLMNMKLDQGKFQDLKTYLEKSINAANRMKDLIANLLDYSQISKNELVKEKISVTNLIDHALQNLKGSIDASDARITVAIDPAIRDIEADRIQLVQLLQNLLSNALKYTDDKVPQITIRCKAENGYVKFEVADNGIGIEHHDLSKVFDVFRRLHTVKDYPGTGMGLAISKKVVERHQGQIWLESEPGQGTTFYFTIRES</sequence>
<dbReference type="SUPFAM" id="SSF55874">
    <property type="entry name" value="ATPase domain of HSP90 chaperone/DNA topoisomerase II/histidine kinase"/>
    <property type="match status" value="1"/>
</dbReference>
<dbReference type="SUPFAM" id="SSF47384">
    <property type="entry name" value="Homodimeric domain of signal transducing histidine kinase"/>
    <property type="match status" value="1"/>
</dbReference>
<dbReference type="GO" id="GO:0000155">
    <property type="term" value="F:phosphorelay sensor kinase activity"/>
    <property type="evidence" value="ECO:0007669"/>
    <property type="project" value="InterPro"/>
</dbReference>
<keyword evidence="3" id="KW-0597">Phosphoprotein</keyword>
<dbReference type="PANTHER" id="PTHR43304:SF1">
    <property type="entry name" value="PAC DOMAIN-CONTAINING PROTEIN"/>
    <property type="match status" value="1"/>
</dbReference>
<dbReference type="OrthoDB" id="9766459at2"/>
<dbReference type="SMART" id="SM00086">
    <property type="entry name" value="PAC"/>
    <property type="match status" value="3"/>
</dbReference>
<dbReference type="InterPro" id="IPR000014">
    <property type="entry name" value="PAS"/>
</dbReference>
<dbReference type="InterPro" id="IPR003661">
    <property type="entry name" value="HisK_dim/P_dom"/>
</dbReference>
<dbReference type="Gene3D" id="3.30.450.20">
    <property type="entry name" value="PAS domain"/>
    <property type="match status" value="3"/>
</dbReference>
<dbReference type="EMBL" id="VBSN01000049">
    <property type="protein sequence ID" value="KAA6438282.1"/>
    <property type="molecule type" value="Genomic_DNA"/>
</dbReference>
<dbReference type="CDD" id="cd00082">
    <property type="entry name" value="HisKA"/>
    <property type="match status" value="1"/>
</dbReference>
<dbReference type="FunFam" id="3.30.565.10:FF:000006">
    <property type="entry name" value="Sensor histidine kinase WalK"/>
    <property type="match status" value="1"/>
</dbReference>
<feature type="domain" description="PAS" evidence="7">
    <location>
        <begin position="127"/>
        <end position="198"/>
    </location>
</feature>
<dbReference type="PROSITE" id="PS50112">
    <property type="entry name" value="PAS"/>
    <property type="match status" value="3"/>
</dbReference>
<organism evidence="9 10">
    <name type="scientific">Dyadobacter flavalbus</name>
    <dbReference type="NCBI Taxonomy" id="2579942"/>
    <lineage>
        <taxon>Bacteria</taxon>
        <taxon>Pseudomonadati</taxon>
        <taxon>Bacteroidota</taxon>
        <taxon>Cytophagia</taxon>
        <taxon>Cytophagales</taxon>
        <taxon>Spirosomataceae</taxon>
        <taxon>Dyadobacter</taxon>
    </lineage>
</organism>
<dbReference type="GO" id="GO:0006355">
    <property type="term" value="P:regulation of DNA-templated transcription"/>
    <property type="evidence" value="ECO:0007669"/>
    <property type="project" value="InterPro"/>
</dbReference>
<dbReference type="RefSeq" id="WP_139013085.1">
    <property type="nucleotide sequence ID" value="NZ_VBSN01000049.1"/>
</dbReference>
<dbReference type="InterPro" id="IPR013767">
    <property type="entry name" value="PAS_fold"/>
</dbReference>
<feature type="domain" description="PAC" evidence="8">
    <location>
        <begin position="202"/>
        <end position="254"/>
    </location>
</feature>
<dbReference type="InterPro" id="IPR035965">
    <property type="entry name" value="PAS-like_dom_sf"/>
</dbReference>
<feature type="domain" description="PAS" evidence="7">
    <location>
        <begin position="255"/>
        <end position="311"/>
    </location>
</feature>
<dbReference type="Gene3D" id="1.10.287.130">
    <property type="match status" value="1"/>
</dbReference>
<dbReference type="InterPro" id="IPR005467">
    <property type="entry name" value="His_kinase_dom"/>
</dbReference>
<feature type="domain" description="Histidine kinase" evidence="6">
    <location>
        <begin position="414"/>
        <end position="629"/>
    </location>
</feature>
<feature type="domain" description="PAS" evidence="7">
    <location>
        <begin position="8"/>
        <end position="72"/>
    </location>
</feature>
<dbReference type="AlphaFoldDB" id="A0A5M8QW36"/>
<dbReference type="Pfam" id="PF02518">
    <property type="entry name" value="HATPase_c"/>
    <property type="match status" value="1"/>
</dbReference>
<dbReference type="SMART" id="SM00388">
    <property type="entry name" value="HisKA"/>
    <property type="match status" value="1"/>
</dbReference>
<protein>
    <recommendedName>
        <fullName evidence="2">histidine kinase</fullName>
        <ecNumber evidence="2">2.7.13.3</ecNumber>
    </recommendedName>
</protein>
<name>A0A5M8QW36_9BACT</name>
<dbReference type="InterPro" id="IPR052162">
    <property type="entry name" value="Sensor_kinase/Photoreceptor"/>
</dbReference>
<comment type="catalytic activity">
    <reaction evidence="1">
        <text>ATP + protein L-histidine = ADP + protein N-phospho-L-histidine.</text>
        <dbReference type="EC" id="2.7.13.3"/>
    </reaction>
</comment>
<dbReference type="PRINTS" id="PR00344">
    <property type="entry name" value="BCTRLSENSOR"/>
</dbReference>
<dbReference type="Proteomes" id="UP000323994">
    <property type="component" value="Unassembled WGS sequence"/>
</dbReference>
<evidence type="ECO:0000256" key="5">
    <source>
        <dbReference type="ARBA" id="ARBA00022777"/>
    </source>
</evidence>
<evidence type="ECO:0000313" key="10">
    <source>
        <dbReference type="Proteomes" id="UP000323994"/>
    </source>
</evidence>
<dbReference type="SMART" id="SM00387">
    <property type="entry name" value="HATPase_c"/>
    <property type="match status" value="1"/>
</dbReference>
<evidence type="ECO:0000256" key="4">
    <source>
        <dbReference type="ARBA" id="ARBA00022679"/>
    </source>
</evidence>
<dbReference type="InterPro" id="IPR036890">
    <property type="entry name" value="HATPase_C_sf"/>
</dbReference>
<evidence type="ECO:0000256" key="3">
    <source>
        <dbReference type="ARBA" id="ARBA00022553"/>
    </source>
</evidence>
<dbReference type="InterPro" id="IPR004358">
    <property type="entry name" value="Sig_transdc_His_kin-like_C"/>
</dbReference>
<evidence type="ECO:0000259" key="7">
    <source>
        <dbReference type="PROSITE" id="PS50112"/>
    </source>
</evidence>
<keyword evidence="4" id="KW-0808">Transferase</keyword>
<dbReference type="CDD" id="cd00130">
    <property type="entry name" value="PAS"/>
    <property type="match status" value="3"/>
</dbReference>
<dbReference type="NCBIfam" id="TIGR00229">
    <property type="entry name" value="sensory_box"/>
    <property type="match status" value="3"/>
</dbReference>
<evidence type="ECO:0000256" key="2">
    <source>
        <dbReference type="ARBA" id="ARBA00012438"/>
    </source>
</evidence>
<dbReference type="InterPro" id="IPR003594">
    <property type="entry name" value="HATPase_dom"/>
</dbReference>
<dbReference type="SUPFAM" id="SSF55785">
    <property type="entry name" value="PYP-like sensor domain (PAS domain)"/>
    <property type="match status" value="3"/>
</dbReference>
<evidence type="ECO:0000256" key="1">
    <source>
        <dbReference type="ARBA" id="ARBA00000085"/>
    </source>
</evidence>
<evidence type="ECO:0000259" key="8">
    <source>
        <dbReference type="PROSITE" id="PS50113"/>
    </source>
</evidence>
<keyword evidence="5" id="KW-0418">Kinase</keyword>
<gene>
    <name evidence="9" type="ORF">FEM33_16400</name>
</gene>
<dbReference type="Pfam" id="PF00512">
    <property type="entry name" value="HisKA"/>
    <property type="match status" value="1"/>
</dbReference>
<dbReference type="PANTHER" id="PTHR43304">
    <property type="entry name" value="PHYTOCHROME-LIKE PROTEIN CPH1"/>
    <property type="match status" value="1"/>
</dbReference>
<keyword evidence="10" id="KW-1185">Reference proteome</keyword>
<proteinExistence type="predicted"/>
<evidence type="ECO:0000313" key="9">
    <source>
        <dbReference type="EMBL" id="KAA6438282.1"/>
    </source>
</evidence>